<evidence type="ECO:0000256" key="1">
    <source>
        <dbReference type="SAM" id="SignalP"/>
    </source>
</evidence>
<dbReference type="Proteomes" id="UP000236735">
    <property type="component" value="Unassembled WGS sequence"/>
</dbReference>
<evidence type="ECO:0000313" key="2">
    <source>
        <dbReference type="EMBL" id="SEF82409.1"/>
    </source>
</evidence>
<dbReference type="EMBL" id="FNUV01000004">
    <property type="protein sequence ID" value="SEF82409.1"/>
    <property type="molecule type" value="Genomic_DNA"/>
</dbReference>
<dbReference type="Gene3D" id="3.40.50.1110">
    <property type="entry name" value="SGNH hydrolase"/>
    <property type="match status" value="1"/>
</dbReference>
<evidence type="ECO:0000313" key="3">
    <source>
        <dbReference type="Proteomes" id="UP000236735"/>
    </source>
</evidence>
<proteinExistence type="predicted"/>
<feature type="signal peptide" evidence="1">
    <location>
        <begin position="1"/>
        <end position="21"/>
    </location>
</feature>
<organism evidence="2 3">
    <name type="scientific">Xylanibacter ruminicola</name>
    <name type="common">Prevotella ruminicola</name>
    <dbReference type="NCBI Taxonomy" id="839"/>
    <lineage>
        <taxon>Bacteria</taxon>
        <taxon>Pseudomonadati</taxon>
        <taxon>Bacteroidota</taxon>
        <taxon>Bacteroidia</taxon>
        <taxon>Bacteroidales</taxon>
        <taxon>Prevotellaceae</taxon>
        <taxon>Xylanibacter</taxon>
    </lineage>
</organism>
<gene>
    <name evidence="2" type="ORF">SAMN05216354_1748</name>
</gene>
<dbReference type="SUPFAM" id="SSF52266">
    <property type="entry name" value="SGNH hydrolase"/>
    <property type="match status" value="1"/>
</dbReference>
<dbReference type="CDD" id="cd00229">
    <property type="entry name" value="SGNH_hydrolase"/>
    <property type="match status" value="1"/>
</dbReference>
<name>A0A1H5V524_XYLRU</name>
<dbReference type="InterPro" id="IPR036514">
    <property type="entry name" value="SGNH_hydro_sf"/>
</dbReference>
<dbReference type="InterPro" id="IPR032588">
    <property type="entry name" value="Lipase_GDSL_lke"/>
</dbReference>
<dbReference type="AlphaFoldDB" id="A0A1H5V524"/>
<protein>
    <submittedName>
        <fullName evidence="2">Lysophospholipase L1</fullName>
    </submittedName>
</protein>
<reference evidence="2 3" key="1">
    <citation type="submission" date="2016-10" db="EMBL/GenBank/DDBJ databases">
        <authorList>
            <person name="de Groot N.N."/>
        </authorList>
    </citation>
    <scope>NUCLEOTIDE SEQUENCE [LARGE SCALE GENOMIC DNA]</scope>
    <source>
        <strain evidence="2 3">AR32</strain>
    </source>
</reference>
<dbReference type="GO" id="GO:0016788">
    <property type="term" value="F:hydrolase activity, acting on ester bonds"/>
    <property type="evidence" value="ECO:0007669"/>
    <property type="project" value="UniProtKB-ARBA"/>
</dbReference>
<feature type="chain" id="PRO_5009286878" evidence="1">
    <location>
        <begin position="22"/>
        <end position="230"/>
    </location>
</feature>
<keyword evidence="1" id="KW-0732">Signal</keyword>
<accession>A0A1H5V524</accession>
<dbReference type="Pfam" id="PF16255">
    <property type="entry name" value="Lipase_GDSL_lke"/>
    <property type="match status" value="1"/>
</dbReference>
<sequence length="230" mass="26520">MYMKKLSVILVTLLCAGLANAQVKSVSVLGDSYSTYENFMTPSTNELWYYGKNAPQKTDVQNVRQTWWHQVIKENGWRLCINNSYSGATVSYSGYDGNDYRDRSFNTRMDNLGQPDVIFVFGATNDSWAGSPVGEYKYENINFGDLYSFRPALARMLQWMTDRYINTEIYFILNDDLRDEIDESVKMICQHYGVPVIELEKIDKMSGHPSVKGMRQIADQVNRFLKENAK</sequence>